<comment type="subcellular location">
    <subcellularLocation>
        <location evidence="1">Endomembrane system</location>
        <topology evidence="1">Multi-pass membrane protein</topology>
    </subcellularLocation>
</comment>
<feature type="transmembrane region" description="Helical" evidence="7">
    <location>
        <begin position="48"/>
        <end position="68"/>
    </location>
</feature>
<gene>
    <name evidence="8" type="ORF">HU200_019976</name>
</gene>
<evidence type="ECO:0000256" key="6">
    <source>
        <dbReference type="ARBA" id="ARBA00029467"/>
    </source>
</evidence>
<protein>
    <submittedName>
        <fullName evidence="8">Uncharacterized protein</fullName>
    </submittedName>
</protein>
<dbReference type="Pfam" id="PF06749">
    <property type="entry name" value="DUF1218"/>
    <property type="match status" value="1"/>
</dbReference>
<keyword evidence="4 7" id="KW-1133">Transmembrane helix</keyword>
<organism evidence="8 9">
    <name type="scientific">Digitaria exilis</name>
    <dbReference type="NCBI Taxonomy" id="1010633"/>
    <lineage>
        <taxon>Eukaryota</taxon>
        <taxon>Viridiplantae</taxon>
        <taxon>Streptophyta</taxon>
        <taxon>Embryophyta</taxon>
        <taxon>Tracheophyta</taxon>
        <taxon>Spermatophyta</taxon>
        <taxon>Magnoliopsida</taxon>
        <taxon>Liliopsida</taxon>
        <taxon>Poales</taxon>
        <taxon>Poaceae</taxon>
        <taxon>PACMAD clade</taxon>
        <taxon>Panicoideae</taxon>
        <taxon>Panicodae</taxon>
        <taxon>Paniceae</taxon>
        <taxon>Anthephorinae</taxon>
        <taxon>Digitaria</taxon>
    </lineage>
</organism>
<accession>A0A835F195</accession>
<keyword evidence="5 7" id="KW-0472">Membrane</keyword>
<keyword evidence="9" id="KW-1185">Reference proteome</keyword>
<evidence type="ECO:0000313" key="9">
    <source>
        <dbReference type="Proteomes" id="UP000636709"/>
    </source>
</evidence>
<evidence type="ECO:0000256" key="2">
    <source>
        <dbReference type="ARBA" id="ARBA00022692"/>
    </source>
</evidence>
<evidence type="ECO:0000313" key="8">
    <source>
        <dbReference type="EMBL" id="KAF8725453.1"/>
    </source>
</evidence>
<dbReference type="Proteomes" id="UP000636709">
    <property type="component" value="Unassembled WGS sequence"/>
</dbReference>
<name>A0A835F195_9POAL</name>
<keyword evidence="2 7" id="KW-0812">Transmembrane</keyword>
<keyword evidence="3" id="KW-0732">Signal</keyword>
<dbReference type="InterPro" id="IPR009606">
    <property type="entry name" value="DEAL/Modifying_wall_lignin1/2"/>
</dbReference>
<dbReference type="EMBL" id="JACEFO010001653">
    <property type="protein sequence ID" value="KAF8725453.1"/>
    <property type="molecule type" value="Genomic_DNA"/>
</dbReference>
<dbReference type="OrthoDB" id="694597at2759"/>
<reference evidence="8" key="1">
    <citation type="submission" date="2020-07" db="EMBL/GenBank/DDBJ databases">
        <title>Genome sequence and genetic diversity analysis of an under-domesticated orphan crop, white fonio (Digitaria exilis).</title>
        <authorList>
            <person name="Bennetzen J.L."/>
            <person name="Chen S."/>
            <person name="Ma X."/>
            <person name="Wang X."/>
            <person name="Yssel A.E.J."/>
            <person name="Chaluvadi S.R."/>
            <person name="Johnson M."/>
            <person name="Gangashetty P."/>
            <person name="Hamidou F."/>
            <person name="Sanogo M.D."/>
            <person name="Zwaenepoel A."/>
            <person name="Wallace J."/>
            <person name="Van De Peer Y."/>
            <person name="Van Deynze A."/>
        </authorList>
    </citation>
    <scope>NUCLEOTIDE SEQUENCE</scope>
    <source>
        <tissue evidence="8">Leaves</tissue>
    </source>
</reference>
<evidence type="ECO:0000256" key="7">
    <source>
        <dbReference type="SAM" id="Phobius"/>
    </source>
</evidence>
<feature type="transmembrane region" description="Helical" evidence="7">
    <location>
        <begin position="6"/>
        <end position="27"/>
    </location>
</feature>
<comment type="similarity">
    <text evidence="6">Belongs to the DESIGUAL family.</text>
</comment>
<dbReference type="AlphaFoldDB" id="A0A835F195"/>
<feature type="transmembrane region" description="Helical" evidence="7">
    <location>
        <begin position="88"/>
        <end position="113"/>
    </location>
</feature>
<dbReference type="InterPro" id="IPR052222">
    <property type="entry name" value="DESIGUAL"/>
</dbReference>
<feature type="transmembrane region" description="Helical" evidence="7">
    <location>
        <begin position="134"/>
        <end position="161"/>
    </location>
</feature>
<dbReference type="GO" id="GO:0012505">
    <property type="term" value="C:endomembrane system"/>
    <property type="evidence" value="ECO:0007669"/>
    <property type="project" value="UniProtKB-SubCell"/>
</dbReference>
<proteinExistence type="inferred from homology"/>
<sequence>MVEGHVALICAAVAALALVSAALGIVGEATKSKSFVRFDGASCVYRRTPAFGCGVAAAASLLTGQFILTAAAGCWDRCRTRSGDRRRAAIVCSSLLSWFLAMMAASAFIVGALRSQSGERRPREGISTYYRCTVLVAGVFAGGSFFAVAAAAVGIGSYVALEEAACSPPRPPPALPQGAVGGASARGCDDGHSLLSLIRVHRQADKHLSRNDEGNFG</sequence>
<dbReference type="PANTHER" id="PTHR31769">
    <property type="entry name" value="OS07G0462200 PROTEIN-RELATED"/>
    <property type="match status" value="1"/>
</dbReference>
<evidence type="ECO:0000256" key="3">
    <source>
        <dbReference type="ARBA" id="ARBA00022729"/>
    </source>
</evidence>
<evidence type="ECO:0000256" key="4">
    <source>
        <dbReference type="ARBA" id="ARBA00022989"/>
    </source>
</evidence>
<evidence type="ECO:0000256" key="5">
    <source>
        <dbReference type="ARBA" id="ARBA00023136"/>
    </source>
</evidence>
<comment type="caution">
    <text evidence="8">The sequence shown here is derived from an EMBL/GenBank/DDBJ whole genome shotgun (WGS) entry which is preliminary data.</text>
</comment>
<evidence type="ECO:0000256" key="1">
    <source>
        <dbReference type="ARBA" id="ARBA00004127"/>
    </source>
</evidence>